<dbReference type="AlphaFoldDB" id="W2Y2A6"/>
<accession>W2Y2A6</accession>
<evidence type="ECO:0008006" key="4">
    <source>
        <dbReference type="Google" id="ProtNLM"/>
    </source>
</evidence>
<dbReference type="OrthoDB" id="166971at2759"/>
<gene>
    <name evidence="2" type="ORF">F442_21987</name>
</gene>
<evidence type="ECO:0000256" key="1">
    <source>
        <dbReference type="SAM" id="SignalP"/>
    </source>
</evidence>
<organism evidence="2 3">
    <name type="scientific">Phytophthora nicotianae P10297</name>
    <dbReference type="NCBI Taxonomy" id="1317064"/>
    <lineage>
        <taxon>Eukaryota</taxon>
        <taxon>Sar</taxon>
        <taxon>Stramenopiles</taxon>
        <taxon>Oomycota</taxon>
        <taxon>Peronosporomycetes</taxon>
        <taxon>Peronosporales</taxon>
        <taxon>Peronosporaceae</taxon>
        <taxon>Phytophthora</taxon>
    </lineage>
</organism>
<comment type="caution">
    <text evidence="2">The sequence shown here is derived from an EMBL/GenBank/DDBJ whole genome shotgun (WGS) entry which is preliminary data.</text>
</comment>
<dbReference type="Proteomes" id="UP000018948">
    <property type="component" value="Unassembled WGS sequence"/>
</dbReference>
<feature type="chain" id="PRO_5004830361" description="RxLR effector protein" evidence="1">
    <location>
        <begin position="22"/>
        <end position="203"/>
    </location>
</feature>
<reference evidence="2 3" key="1">
    <citation type="submission" date="2013-11" db="EMBL/GenBank/DDBJ databases">
        <title>The Genome Sequence of Phytophthora parasitica P10297.</title>
        <authorList>
            <consortium name="The Broad Institute Genomics Platform"/>
            <person name="Russ C."/>
            <person name="Tyler B."/>
            <person name="Panabieres F."/>
            <person name="Shan W."/>
            <person name="Tripathy S."/>
            <person name="Grunwald N."/>
            <person name="Machado M."/>
            <person name="Johnson C.S."/>
            <person name="Walker B."/>
            <person name="Young S.K."/>
            <person name="Zeng Q."/>
            <person name="Gargeya S."/>
            <person name="Fitzgerald M."/>
            <person name="Haas B."/>
            <person name="Abouelleil A."/>
            <person name="Allen A.W."/>
            <person name="Alvarado L."/>
            <person name="Arachchi H.M."/>
            <person name="Berlin A.M."/>
            <person name="Chapman S.B."/>
            <person name="Gainer-Dewar J."/>
            <person name="Goldberg J."/>
            <person name="Griggs A."/>
            <person name="Gujja S."/>
            <person name="Hansen M."/>
            <person name="Howarth C."/>
            <person name="Imamovic A."/>
            <person name="Ireland A."/>
            <person name="Larimer J."/>
            <person name="McCowan C."/>
            <person name="Murphy C."/>
            <person name="Pearson M."/>
            <person name="Poon T.W."/>
            <person name="Priest M."/>
            <person name="Roberts A."/>
            <person name="Saif S."/>
            <person name="Shea T."/>
            <person name="Sisk P."/>
            <person name="Sykes S."/>
            <person name="Wortman J."/>
            <person name="Nusbaum C."/>
            <person name="Birren B."/>
        </authorList>
    </citation>
    <scope>NUCLEOTIDE SEQUENCE [LARGE SCALE GENOMIC DNA]</scope>
    <source>
        <strain evidence="2 3">P10297</strain>
    </source>
</reference>
<sequence>MKMSIASIAVVLVYLLSFVTADHQPDIMMVSAQDNQMKGMAAKMRGADAVVPVGVITNTIDAKNNNILVTDSKICLSKSDRVQLADTLKEMMANSQEAGAAGDMSTEDIFGLLSRVATTPGVLSNAAGIISAARSGDTSALAGHVVGLLGAAVPAAISTPAPAPVAPVAPIMPIYATAAPAAAMPAPAADMPATAAVMPSTSA</sequence>
<keyword evidence="1" id="KW-0732">Signal</keyword>
<name>W2Y2A6_PHYNI</name>
<evidence type="ECO:0000313" key="3">
    <source>
        <dbReference type="Proteomes" id="UP000018948"/>
    </source>
</evidence>
<protein>
    <recommendedName>
        <fullName evidence="4">RxLR effector protein</fullName>
    </recommendedName>
</protein>
<feature type="signal peptide" evidence="1">
    <location>
        <begin position="1"/>
        <end position="21"/>
    </location>
</feature>
<proteinExistence type="predicted"/>
<dbReference type="EMBL" id="ANIY01004547">
    <property type="protein sequence ID" value="ETP28758.1"/>
    <property type="molecule type" value="Genomic_DNA"/>
</dbReference>
<evidence type="ECO:0000313" key="2">
    <source>
        <dbReference type="EMBL" id="ETP28758.1"/>
    </source>
</evidence>